<organism evidence="5 6">
    <name type="scientific">Wansuia hejianensis</name>
    <dbReference type="NCBI Taxonomy" id="2763667"/>
    <lineage>
        <taxon>Bacteria</taxon>
        <taxon>Bacillati</taxon>
        <taxon>Bacillota</taxon>
        <taxon>Clostridia</taxon>
        <taxon>Lachnospirales</taxon>
        <taxon>Lachnospiraceae</taxon>
        <taxon>Wansuia</taxon>
    </lineage>
</organism>
<name>A0A7G9GGS1_9FIRM</name>
<keyword evidence="6" id="KW-1185">Reference proteome</keyword>
<dbReference type="PANTHER" id="PTHR47514:SF1">
    <property type="entry name" value="TRANSKETOLASE N-TERMINAL SECTION-RELATED"/>
    <property type="match status" value="1"/>
</dbReference>
<dbReference type="Pfam" id="PF00456">
    <property type="entry name" value="Transketolase_N"/>
    <property type="match status" value="1"/>
</dbReference>
<dbReference type="PANTHER" id="PTHR47514">
    <property type="entry name" value="TRANSKETOLASE N-TERMINAL SECTION-RELATED"/>
    <property type="match status" value="1"/>
</dbReference>
<dbReference type="SUPFAM" id="SSF52518">
    <property type="entry name" value="Thiamin diphosphate-binding fold (THDP-binding)"/>
    <property type="match status" value="1"/>
</dbReference>
<dbReference type="EMBL" id="CP060635">
    <property type="protein sequence ID" value="QNM10003.1"/>
    <property type="molecule type" value="Genomic_DNA"/>
</dbReference>
<protein>
    <submittedName>
        <fullName evidence="5">Transketolase</fullName>
    </submittedName>
</protein>
<keyword evidence="3" id="KW-0786">Thiamine pyrophosphate</keyword>
<comment type="cofactor">
    <cofactor evidence="1">
        <name>thiamine diphosphate</name>
        <dbReference type="ChEBI" id="CHEBI:58937"/>
    </cofactor>
</comment>
<evidence type="ECO:0000256" key="2">
    <source>
        <dbReference type="ARBA" id="ARBA00007131"/>
    </source>
</evidence>
<dbReference type="AlphaFoldDB" id="A0A7G9GGS1"/>
<reference evidence="5 6" key="1">
    <citation type="submission" date="2020-08" db="EMBL/GenBank/DDBJ databases">
        <authorList>
            <person name="Liu C."/>
            <person name="Sun Q."/>
        </authorList>
    </citation>
    <scope>NUCLEOTIDE SEQUENCE [LARGE SCALE GENOMIC DNA]</scope>
    <source>
        <strain evidence="5 6">NSJ-29</strain>
    </source>
</reference>
<feature type="domain" description="Transketolase N-terminal" evidence="4">
    <location>
        <begin position="14"/>
        <end position="265"/>
    </location>
</feature>
<gene>
    <name evidence="5" type="ORF">H9Q79_06945</name>
</gene>
<evidence type="ECO:0000313" key="6">
    <source>
        <dbReference type="Proteomes" id="UP000515860"/>
    </source>
</evidence>
<sequence length="290" mass="31163">MTKQEKMQELRVFAEQIRLETLRIIGSLGFGHVGGSMSMVEAMAVLYGAEMKVDPANPRWEGRDWFVLSKGHAGPVMYAALGLKGYYPVSDAYRLNQAGTHFPSHTDRNLTAGVDLTAGSLGQGIGEAVGAALGLKIQGRDSRVYVAVGDGECDEGAVWEAAQFAVHYGLSNLVCLVDDNKRQLDGPVEEVMSQGQGIGAKFSAFGWKTLEVEEGNDVEAVYDALEQARECHGAPTCIILHTVKGKGASFAEPTGAHSSQPTREEWKEALTEAEARYEKIRAQGKGGGES</sequence>
<dbReference type="RefSeq" id="WP_249329515.1">
    <property type="nucleotide sequence ID" value="NZ_CP060635.1"/>
</dbReference>
<evidence type="ECO:0000259" key="4">
    <source>
        <dbReference type="Pfam" id="PF00456"/>
    </source>
</evidence>
<evidence type="ECO:0000256" key="3">
    <source>
        <dbReference type="ARBA" id="ARBA00023052"/>
    </source>
</evidence>
<dbReference type="InterPro" id="IPR029061">
    <property type="entry name" value="THDP-binding"/>
</dbReference>
<proteinExistence type="inferred from homology"/>
<evidence type="ECO:0000256" key="1">
    <source>
        <dbReference type="ARBA" id="ARBA00001964"/>
    </source>
</evidence>
<dbReference type="Gene3D" id="3.40.50.970">
    <property type="match status" value="1"/>
</dbReference>
<dbReference type="Proteomes" id="UP000515860">
    <property type="component" value="Chromosome"/>
</dbReference>
<evidence type="ECO:0000313" key="5">
    <source>
        <dbReference type="EMBL" id="QNM10003.1"/>
    </source>
</evidence>
<dbReference type="InterPro" id="IPR005474">
    <property type="entry name" value="Transketolase_N"/>
</dbReference>
<dbReference type="KEGG" id="whj:H9Q79_06945"/>
<comment type="similarity">
    <text evidence="2">Belongs to the transketolase family.</text>
</comment>
<accession>A0A7G9GGS1</accession>
<dbReference type="CDD" id="cd02012">
    <property type="entry name" value="TPP_TK"/>
    <property type="match status" value="1"/>
</dbReference>